<dbReference type="OrthoDB" id="1121111at2"/>
<evidence type="ECO:0000256" key="2">
    <source>
        <dbReference type="SAM" id="MobiDB-lite"/>
    </source>
</evidence>
<dbReference type="PANTHER" id="PTHR33823:SF4">
    <property type="entry name" value="GENERAL STRESS PROTEIN 16O"/>
    <property type="match status" value="1"/>
</dbReference>
<proteinExistence type="predicted"/>
<evidence type="ECO:0000313" key="3">
    <source>
        <dbReference type="EMBL" id="VVD75793.1"/>
    </source>
</evidence>
<dbReference type="AlphaFoldDB" id="A0A5E4SL86"/>
<sequence>MPQPPSTLSPDFIEQQRKRLEAMRRQLLGGEENTIADEASLQSEHGDEAHEFEDDAQDLAQDEVNQNLRNVNDNRIADIERALEKIAEGTYGLSDESGDPIPKARLEVAPEAVLTVEEQSRRDAQSAR</sequence>
<dbReference type="EMBL" id="CABPSK010000001">
    <property type="protein sequence ID" value="VVD75793.1"/>
    <property type="molecule type" value="Genomic_DNA"/>
</dbReference>
<accession>A0A5E4SL86</accession>
<reference evidence="3 4" key="1">
    <citation type="submission" date="2019-08" db="EMBL/GenBank/DDBJ databases">
        <authorList>
            <person name="Peeters C."/>
        </authorList>
    </citation>
    <scope>NUCLEOTIDE SEQUENCE [LARGE SCALE GENOMIC DNA]</scope>
    <source>
        <strain evidence="3 4">LMG 31114</strain>
    </source>
</reference>
<dbReference type="InterPro" id="IPR037187">
    <property type="entry name" value="DnaK_N"/>
</dbReference>
<evidence type="ECO:0000313" key="4">
    <source>
        <dbReference type="Proteomes" id="UP000366945"/>
    </source>
</evidence>
<keyword evidence="4" id="KW-1185">Reference proteome</keyword>
<feature type="zinc finger region" description="dksA C4-type" evidence="1">
    <location>
        <begin position="94"/>
        <end position="118"/>
    </location>
</feature>
<protein>
    <submittedName>
        <fullName evidence="3">Conjugal transfer protein TraR</fullName>
    </submittedName>
</protein>
<dbReference type="PROSITE" id="PS51128">
    <property type="entry name" value="ZF_DKSA_2"/>
    <property type="match status" value="1"/>
</dbReference>
<dbReference type="Gene3D" id="1.20.120.910">
    <property type="entry name" value="DksA, coiled-coil domain"/>
    <property type="match status" value="1"/>
</dbReference>
<name>A0A5E4SL86_9BURK</name>
<dbReference type="GeneID" id="300402920"/>
<gene>
    <name evidence="3" type="ORF">PPN31114_00862</name>
</gene>
<dbReference type="Proteomes" id="UP000366945">
    <property type="component" value="Unassembled WGS sequence"/>
</dbReference>
<dbReference type="SUPFAM" id="SSF109635">
    <property type="entry name" value="DnaK suppressor protein DksA, alpha-hairpin domain"/>
    <property type="match status" value="1"/>
</dbReference>
<dbReference type="PANTHER" id="PTHR33823">
    <property type="entry name" value="RNA POLYMERASE-BINDING TRANSCRIPTION FACTOR DKSA-RELATED"/>
    <property type="match status" value="1"/>
</dbReference>
<feature type="region of interest" description="Disordered" evidence="2">
    <location>
        <begin position="29"/>
        <end position="53"/>
    </location>
</feature>
<evidence type="ECO:0000256" key="1">
    <source>
        <dbReference type="PROSITE-ProRule" id="PRU00510"/>
    </source>
</evidence>
<organism evidence="3 4">
    <name type="scientific">Pandoraea pneumonica</name>
    <dbReference type="NCBI Taxonomy" id="2508299"/>
    <lineage>
        <taxon>Bacteria</taxon>
        <taxon>Pseudomonadati</taxon>
        <taxon>Pseudomonadota</taxon>
        <taxon>Betaproteobacteria</taxon>
        <taxon>Burkholderiales</taxon>
        <taxon>Burkholderiaceae</taxon>
        <taxon>Pandoraea</taxon>
    </lineage>
</organism>
<dbReference type="RefSeq" id="WP_150678221.1">
    <property type="nucleotide sequence ID" value="NZ_CABPSK010000001.1"/>
</dbReference>